<dbReference type="Proteomes" id="UP000494255">
    <property type="component" value="Unassembled WGS sequence"/>
</dbReference>
<sequence length="81" mass="8917">MYIQLSAETVQALKSLDRIPDSESEISRTMTNELLTLGLAYESRTGGVINMTAAGRLWLNQRAGTSYVWNELVLPGALSRS</sequence>
<accession>A0A6J5CTN9</accession>
<keyword evidence="2" id="KW-1185">Reference proteome</keyword>
<reference evidence="1 2" key="1">
    <citation type="submission" date="2020-04" db="EMBL/GenBank/DDBJ databases">
        <authorList>
            <person name="De Canck E."/>
        </authorList>
    </citation>
    <scope>NUCLEOTIDE SEQUENCE [LARGE SCALE GENOMIC DNA]</scope>
    <source>
        <strain evidence="1 2">LMG 24238</strain>
    </source>
</reference>
<dbReference type="RefSeq" id="WP_175054665.1">
    <property type="nucleotide sequence ID" value="NZ_CADIKC010000018.1"/>
</dbReference>
<evidence type="ECO:0000313" key="2">
    <source>
        <dbReference type="Proteomes" id="UP000494255"/>
    </source>
</evidence>
<dbReference type="GeneID" id="97045823"/>
<dbReference type="AlphaFoldDB" id="A0A6J5CTN9"/>
<organism evidence="1 2">
    <name type="scientific">Paraburkholderia sediminicola</name>
    <dbReference type="NCBI Taxonomy" id="458836"/>
    <lineage>
        <taxon>Bacteria</taxon>
        <taxon>Pseudomonadati</taxon>
        <taxon>Pseudomonadota</taxon>
        <taxon>Betaproteobacteria</taxon>
        <taxon>Burkholderiales</taxon>
        <taxon>Burkholderiaceae</taxon>
        <taxon>Paraburkholderia</taxon>
    </lineage>
</organism>
<evidence type="ECO:0000313" key="1">
    <source>
        <dbReference type="EMBL" id="CAB3744465.1"/>
    </source>
</evidence>
<dbReference type="EMBL" id="CADIKC010000018">
    <property type="protein sequence ID" value="CAB3744465.1"/>
    <property type="molecule type" value="Genomic_DNA"/>
</dbReference>
<gene>
    <name evidence="1" type="ORF">LMG24238_07277</name>
</gene>
<proteinExistence type="predicted"/>
<name>A0A6J5CTN9_9BURK</name>
<protein>
    <submittedName>
        <fullName evidence="1">Uncharacterized protein</fullName>
    </submittedName>
</protein>